<dbReference type="Gene3D" id="3.40.50.1820">
    <property type="entry name" value="alpha/beta hydrolase"/>
    <property type="match status" value="1"/>
</dbReference>
<dbReference type="PRINTS" id="PR00111">
    <property type="entry name" value="ABHYDROLASE"/>
</dbReference>
<feature type="domain" description="AB hydrolase-1" evidence="1">
    <location>
        <begin position="24"/>
        <end position="243"/>
    </location>
</feature>
<evidence type="ECO:0000313" key="3">
    <source>
        <dbReference type="Proteomes" id="UP000315995"/>
    </source>
</evidence>
<organism evidence="2 3">
    <name type="scientific">Persicimonas caeni</name>
    <dbReference type="NCBI Taxonomy" id="2292766"/>
    <lineage>
        <taxon>Bacteria</taxon>
        <taxon>Deltaproteobacteria</taxon>
        <taxon>Bradymonadales</taxon>
        <taxon>Bradymonadaceae</taxon>
        <taxon>Persicimonas</taxon>
    </lineage>
</organism>
<dbReference type="OrthoDB" id="9780765at2"/>
<name>A0A4Y6PMU1_PERCE</name>
<accession>A0A4Y6PMU1</accession>
<sequence length="257" mass="27717">MPKVQNQDGLDIAYRVIGEGDQDVVFVHGWMVSGAVYNDLIPKLDKSAYRMIVVDLRGTGESSKDADSYKLSDYVEDVRTVADDAGADSFALVGHSMGGQIAQLFAATYPERVERMFLLSTVPASGMELPQEAYDLFYNSGQNRDSQGAILDMACLDLSQGSKSRLLDDAAKIPTACIQQALVSWTEGGFSDQLGDITATTLVVASDDPFLPQEFLQAAVADPIPNAEIAHIPGAGHYIQVERTDETAELLSSFLNG</sequence>
<dbReference type="PANTHER" id="PTHR43798">
    <property type="entry name" value="MONOACYLGLYCEROL LIPASE"/>
    <property type="match status" value="1"/>
</dbReference>
<accession>A0A5B8XY35</accession>
<dbReference type="GO" id="GO:0016020">
    <property type="term" value="C:membrane"/>
    <property type="evidence" value="ECO:0007669"/>
    <property type="project" value="TreeGrafter"/>
</dbReference>
<evidence type="ECO:0000313" key="2">
    <source>
        <dbReference type="EMBL" id="QDG49611.1"/>
    </source>
</evidence>
<protein>
    <submittedName>
        <fullName evidence="2">Alpha/beta hydrolase</fullName>
    </submittedName>
</protein>
<dbReference type="GO" id="GO:0016787">
    <property type="term" value="F:hydrolase activity"/>
    <property type="evidence" value="ECO:0007669"/>
    <property type="project" value="UniProtKB-KW"/>
</dbReference>
<dbReference type="Proteomes" id="UP000315995">
    <property type="component" value="Chromosome"/>
</dbReference>
<reference evidence="2 3" key="1">
    <citation type="submission" date="2019-06" db="EMBL/GenBank/DDBJ databases">
        <title>Persicimonas caeni gen. nov., sp. nov., a predatory bacterium isolated from solar saltern.</title>
        <authorList>
            <person name="Wang S."/>
        </authorList>
    </citation>
    <scope>NUCLEOTIDE SEQUENCE [LARGE SCALE GENOMIC DNA]</scope>
    <source>
        <strain evidence="2 3">YN101</strain>
    </source>
</reference>
<dbReference type="AlphaFoldDB" id="A0A4Y6PMU1"/>
<dbReference type="PANTHER" id="PTHR43798:SF33">
    <property type="entry name" value="HYDROLASE, PUTATIVE (AFU_ORTHOLOGUE AFUA_2G14860)-RELATED"/>
    <property type="match status" value="1"/>
</dbReference>
<keyword evidence="2" id="KW-0378">Hydrolase</keyword>
<evidence type="ECO:0000259" key="1">
    <source>
        <dbReference type="Pfam" id="PF00561"/>
    </source>
</evidence>
<dbReference type="Pfam" id="PF00561">
    <property type="entry name" value="Abhydrolase_1"/>
    <property type="match status" value="1"/>
</dbReference>
<dbReference type="SUPFAM" id="SSF53474">
    <property type="entry name" value="alpha/beta-Hydrolases"/>
    <property type="match status" value="1"/>
</dbReference>
<dbReference type="RefSeq" id="WP_141196108.1">
    <property type="nucleotide sequence ID" value="NZ_CP041186.1"/>
</dbReference>
<dbReference type="InterPro" id="IPR029058">
    <property type="entry name" value="AB_hydrolase_fold"/>
</dbReference>
<dbReference type="EMBL" id="CP041186">
    <property type="protein sequence ID" value="QDG49611.1"/>
    <property type="molecule type" value="Genomic_DNA"/>
</dbReference>
<gene>
    <name evidence="2" type="ORF">FIV42_02305</name>
</gene>
<dbReference type="InterPro" id="IPR000073">
    <property type="entry name" value="AB_hydrolase_1"/>
</dbReference>
<dbReference type="InterPro" id="IPR050266">
    <property type="entry name" value="AB_hydrolase_sf"/>
</dbReference>
<keyword evidence="3" id="KW-1185">Reference proteome</keyword>
<proteinExistence type="predicted"/>